<comment type="caution">
    <text evidence="2">The sequence shown here is derived from an EMBL/GenBank/DDBJ whole genome shotgun (WGS) entry which is preliminary data.</text>
</comment>
<sequence>MTWRTHLAGGLATLWLLKPFVPIESIGLLSIAAGLGALLPDLDARESRIKNLTLGTGIAPFALPAFALHRLLGHRGLLHSLLGLVLTGLVVGLPIALYLEPEAAIALLLGYASHLALDGATKAGIPLWFPSRRRVHLLPPKLRITTGSEPEDIVLALLAMTAIAVLLTSLQPPVV</sequence>
<organism evidence="2 3">
    <name type="scientific">Armatimonas rosea</name>
    <dbReference type="NCBI Taxonomy" id="685828"/>
    <lineage>
        <taxon>Bacteria</taxon>
        <taxon>Bacillati</taxon>
        <taxon>Armatimonadota</taxon>
        <taxon>Armatimonadia</taxon>
        <taxon>Armatimonadales</taxon>
        <taxon>Armatimonadaceae</taxon>
        <taxon>Armatimonas</taxon>
    </lineage>
</organism>
<feature type="transmembrane region" description="Helical" evidence="1">
    <location>
        <begin position="153"/>
        <end position="170"/>
    </location>
</feature>
<dbReference type="EMBL" id="JACHGW010000009">
    <property type="protein sequence ID" value="MBB6053853.1"/>
    <property type="molecule type" value="Genomic_DNA"/>
</dbReference>
<dbReference type="PANTHER" id="PTHR35531:SF1">
    <property type="entry name" value="INNER MEMBRANE PROTEIN YBCI-RELATED"/>
    <property type="match status" value="1"/>
</dbReference>
<keyword evidence="3" id="KW-1185">Reference proteome</keyword>
<evidence type="ECO:0000256" key="1">
    <source>
        <dbReference type="SAM" id="Phobius"/>
    </source>
</evidence>
<dbReference type="Proteomes" id="UP000520814">
    <property type="component" value="Unassembled WGS sequence"/>
</dbReference>
<dbReference type="InterPro" id="IPR007404">
    <property type="entry name" value="YdjM-like"/>
</dbReference>
<dbReference type="Pfam" id="PF04307">
    <property type="entry name" value="YdjM"/>
    <property type="match status" value="1"/>
</dbReference>
<keyword evidence="1" id="KW-0472">Membrane</keyword>
<feature type="transmembrane region" description="Helical" evidence="1">
    <location>
        <begin position="20"/>
        <end position="40"/>
    </location>
</feature>
<dbReference type="AlphaFoldDB" id="A0A7W9W9H6"/>
<dbReference type="RefSeq" id="WP_184203941.1">
    <property type="nucleotide sequence ID" value="NZ_JACHGW010000009.1"/>
</dbReference>
<reference evidence="2 3" key="1">
    <citation type="submission" date="2020-08" db="EMBL/GenBank/DDBJ databases">
        <title>Genomic Encyclopedia of Type Strains, Phase IV (KMG-IV): sequencing the most valuable type-strain genomes for metagenomic binning, comparative biology and taxonomic classification.</title>
        <authorList>
            <person name="Goeker M."/>
        </authorList>
    </citation>
    <scope>NUCLEOTIDE SEQUENCE [LARGE SCALE GENOMIC DNA]</scope>
    <source>
        <strain evidence="2 3">DSM 23562</strain>
    </source>
</reference>
<feature type="transmembrane region" description="Helical" evidence="1">
    <location>
        <begin position="78"/>
        <end position="99"/>
    </location>
</feature>
<evidence type="ECO:0000313" key="2">
    <source>
        <dbReference type="EMBL" id="MBB6053853.1"/>
    </source>
</evidence>
<keyword evidence="1" id="KW-0812">Transmembrane</keyword>
<name>A0A7W9W9H6_ARMRO</name>
<dbReference type="PANTHER" id="PTHR35531">
    <property type="entry name" value="INNER MEMBRANE PROTEIN YBCI-RELATED"/>
    <property type="match status" value="1"/>
</dbReference>
<feature type="transmembrane region" description="Helical" evidence="1">
    <location>
        <begin position="52"/>
        <end position="72"/>
    </location>
</feature>
<proteinExistence type="predicted"/>
<accession>A0A7W9W9H6</accession>
<protein>
    <submittedName>
        <fullName evidence="2">Inner membrane protein</fullName>
    </submittedName>
</protein>
<evidence type="ECO:0000313" key="3">
    <source>
        <dbReference type="Proteomes" id="UP000520814"/>
    </source>
</evidence>
<keyword evidence="1" id="KW-1133">Transmembrane helix</keyword>
<gene>
    <name evidence="2" type="ORF">HNQ39_005700</name>
</gene>